<comment type="catalytic activity">
    <reaction evidence="1">
        <text>ATP + protein L-histidine = ADP + protein N-phospho-L-histidine.</text>
        <dbReference type="EC" id="2.7.13.3"/>
    </reaction>
</comment>
<dbReference type="RefSeq" id="WP_013880842.1">
    <property type="nucleotide sequence ID" value="NC_015666.1"/>
</dbReference>
<evidence type="ECO:0000313" key="7">
    <source>
        <dbReference type="EMBL" id="AEH37952.1"/>
    </source>
</evidence>
<dbReference type="Gene3D" id="3.30.450.40">
    <property type="match status" value="1"/>
</dbReference>
<dbReference type="InterPro" id="IPR003594">
    <property type="entry name" value="HATPase_dom"/>
</dbReference>
<evidence type="ECO:0000256" key="2">
    <source>
        <dbReference type="ARBA" id="ARBA00012438"/>
    </source>
</evidence>
<organism evidence="7 8">
    <name type="scientific">Halopiger xanaduensis (strain DSM 18323 / JCM 14033 / SH-6)</name>
    <dbReference type="NCBI Taxonomy" id="797210"/>
    <lineage>
        <taxon>Archaea</taxon>
        <taxon>Methanobacteriati</taxon>
        <taxon>Methanobacteriota</taxon>
        <taxon>Stenosarchaea group</taxon>
        <taxon>Halobacteria</taxon>
        <taxon>Halobacteriales</taxon>
        <taxon>Natrialbaceae</taxon>
        <taxon>Halopiger</taxon>
    </lineage>
</organism>
<dbReference type="EMBL" id="CP002839">
    <property type="protein sequence ID" value="AEH37952.1"/>
    <property type="molecule type" value="Genomic_DNA"/>
</dbReference>
<dbReference type="OrthoDB" id="106630at2157"/>
<name>F8DAD2_HALXS</name>
<dbReference type="Gene3D" id="3.30.565.10">
    <property type="entry name" value="Histidine kinase-like ATPase, C-terminal domain"/>
    <property type="match status" value="1"/>
</dbReference>
<evidence type="ECO:0000256" key="3">
    <source>
        <dbReference type="ARBA" id="ARBA00022553"/>
    </source>
</evidence>
<accession>F8DAD2</accession>
<dbReference type="KEGG" id="hxa:Halxa_3340"/>
<dbReference type="CDD" id="cd00082">
    <property type="entry name" value="HisKA"/>
    <property type="match status" value="1"/>
</dbReference>
<dbReference type="Pfam" id="PF00512">
    <property type="entry name" value="HisKA"/>
    <property type="match status" value="1"/>
</dbReference>
<dbReference type="GO" id="GO:0000155">
    <property type="term" value="F:phosphorelay sensor kinase activity"/>
    <property type="evidence" value="ECO:0007669"/>
    <property type="project" value="InterPro"/>
</dbReference>
<evidence type="ECO:0000313" key="8">
    <source>
        <dbReference type="Proteomes" id="UP000006794"/>
    </source>
</evidence>
<keyword evidence="4" id="KW-0808">Transferase</keyword>
<keyword evidence="5 7" id="KW-0418">Kinase</keyword>
<evidence type="ECO:0000256" key="4">
    <source>
        <dbReference type="ARBA" id="ARBA00022679"/>
    </source>
</evidence>
<dbReference type="SMART" id="SM00387">
    <property type="entry name" value="HATPase_c"/>
    <property type="match status" value="1"/>
</dbReference>
<sequence length="651" mass="73315">MSKTNSSPADDVLDLERPLNALATSPDFRGPVEQVEGEFCNDHFALIYDAPADQFAAVVPFLRQGLERGEQCVYVTDKDSVDAVRTALRDGGIDVEAAVASGSLVVETFQNTYLKNGAFDVDEMISFYADVIDEVNAEYEGFRLAAEMSWILESDVAIEETMTYESKVNDLFDDEDAVAVCQYDRNRFPPEVIRDVVRVHPHLIYDDTVCHNFYYTPPEEFCGPNQPTHELDRMLGTLRERTEAKTELQERERYQQRQNEIIADPDRSFEQKLDALFELGCERFDLDLGGIARVDPDDDRFELEYVSDEHEHLEPGAELPLSETFCALAAETKAVADVTDPESEGCDGILACREFGIRAYLGTYVEIDGGPDRSVAFVGESTRDEPFSEDECEFLRSIGQWVTYELEQHERERELERTVDRLETSNERLEQFAYAASHDMQEPLRMVSSYLQLIERRDEDLSAETREYLEFAVDGAERMRAMIDGLLQYSRVQSRGGPLEPTDLEAVVADVRDDLQLRLAETDADLTVGDLPRVTGDPEQLRQLFQNLLDNALTYAGDEPPRIDTTAERTSDGDGWTISVRDEGIGIPVAEQDRIFDLFDRLHSREEYAGTGIGLALCQRIVERHAGAIRVDSEPGEGATFSVTLPAADEA</sequence>
<protein>
    <recommendedName>
        <fullName evidence="2">histidine kinase</fullName>
        <ecNumber evidence="2">2.7.13.3</ecNumber>
    </recommendedName>
</protein>
<dbReference type="HOGENOM" id="CLU_000445_114_71_2"/>
<evidence type="ECO:0000256" key="1">
    <source>
        <dbReference type="ARBA" id="ARBA00000085"/>
    </source>
</evidence>
<dbReference type="InterPro" id="IPR005467">
    <property type="entry name" value="His_kinase_dom"/>
</dbReference>
<dbReference type="GeneID" id="10798289"/>
<dbReference type="eggNOG" id="arCOG02369">
    <property type="taxonomic scope" value="Archaea"/>
</dbReference>
<dbReference type="SUPFAM" id="SSF55781">
    <property type="entry name" value="GAF domain-like"/>
    <property type="match status" value="1"/>
</dbReference>
<feature type="domain" description="Histidine kinase" evidence="6">
    <location>
        <begin position="435"/>
        <end position="649"/>
    </location>
</feature>
<dbReference type="SUPFAM" id="SSF47384">
    <property type="entry name" value="Homodimeric domain of signal transducing histidine kinase"/>
    <property type="match status" value="1"/>
</dbReference>
<dbReference type="PRINTS" id="PR00344">
    <property type="entry name" value="BCTRLSENSOR"/>
</dbReference>
<dbReference type="InterPro" id="IPR027417">
    <property type="entry name" value="P-loop_NTPase"/>
</dbReference>
<dbReference type="PANTHER" id="PTHR43304">
    <property type="entry name" value="PHYTOCHROME-LIKE PROTEIN CPH1"/>
    <property type="match status" value="1"/>
</dbReference>
<reference evidence="7 8" key="1">
    <citation type="journal article" date="2012" name="Stand. Genomic Sci.">
        <title>Complete genome sequence of Halopiger xanaduensis type strain (SH-6(T)).</title>
        <authorList>
            <person name="Anderson I."/>
            <person name="Tindall B.J."/>
            <person name="Rohde M."/>
            <person name="Lucas S."/>
            <person name="Han J."/>
            <person name="Lapidus A."/>
            <person name="Cheng J.F."/>
            <person name="Goodwin L."/>
            <person name="Pitluck S."/>
            <person name="Peters L."/>
            <person name="Pati A."/>
            <person name="Mikhailova N."/>
            <person name="Pagani I."/>
            <person name="Teshima H."/>
            <person name="Han C."/>
            <person name="Tapia R."/>
            <person name="Land M."/>
            <person name="Woyke T."/>
            <person name="Klenk H.P."/>
            <person name="Kyrpides N."/>
            <person name="Ivanova N."/>
        </authorList>
    </citation>
    <scope>NUCLEOTIDE SEQUENCE [LARGE SCALE GENOMIC DNA]</scope>
    <source>
        <strain evidence="8">DSM 18323 / JCM 14033 / SH-6</strain>
    </source>
</reference>
<dbReference type="Gene3D" id="3.40.50.300">
    <property type="entry name" value="P-loop containing nucleotide triphosphate hydrolases"/>
    <property type="match status" value="1"/>
</dbReference>
<dbReference type="PANTHER" id="PTHR43304:SF1">
    <property type="entry name" value="PAC DOMAIN-CONTAINING PROTEIN"/>
    <property type="match status" value="1"/>
</dbReference>
<keyword evidence="8" id="KW-1185">Reference proteome</keyword>
<dbReference type="InterPro" id="IPR003661">
    <property type="entry name" value="HisK_dim/P_dom"/>
</dbReference>
<dbReference type="InterPro" id="IPR004358">
    <property type="entry name" value="Sig_transdc_His_kin-like_C"/>
</dbReference>
<dbReference type="SMART" id="SM00388">
    <property type="entry name" value="HisKA"/>
    <property type="match status" value="1"/>
</dbReference>
<dbReference type="FunFam" id="3.30.565.10:FF:000006">
    <property type="entry name" value="Sensor histidine kinase WalK"/>
    <property type="match status" value="1"/>
</dbReference>
<dbReference type="STRING" id="797210.Halxa_3340"/>
<dbReference type="eggNOG" id="arCOG03567">
    <property type="taxonomic scope" value="Archaea"/>
</dbReference>
<gene>
    <name evidence="7" type="ordered locus">Halxa_3340</name>
</gene>
<keyword evidence="3" id="KW-0597">Phosphoprotein</keyword>
<dbReference type="EC" id="2.7.13.3" evidence="2"/>
<dbReference type="InterPro" id="IPR025847">
    <property type="entry name" value="MEDS_domain"/>
</dbReference>
<dbReference type="InterPro" id="IPR029016">
    <property type="entry name" value="GAF-like_dom_sf"/>
</dbReference>
<dbReference type="Pfam" id="PF14417">
    <property type="entry name" value="MEDS"/>
    <property type="match status" value="1"/>
</dbReference>
<dbReference type="InterPro" id="IPR036097">
    <property type="entry name" value="HisK_dim/P_sf"/>
</dbReference>
<dbReference type="PROSITE" id="PS50109">
    <property type="entry name" value="HIS_KIN"/>
    <property type="match status" value="1"/>
</dbReference>
<dbReference type="InterPro" id="IPR036890">
    <property type="entry name" value="HATPase_C_sf"/>
</dbReference>
<dbReference type="SUPFAM" id="SSF55874">
    <property type="entry name" value="ATPase domain of HSP90 chaperone/DNA topoisomerase II/histidine kinase"/>
    <property type="match status" value="1"/>
</dbReference>
<dbReference type="Gene3D" id="1.10.287.130">
    <property type="match status" value="1"/>
</dbReference>
<proteinExistence type="predicted"/>
<dbReference type="Pfam" id="PF02518">
    <property type="entry name" value="HATPase_c"/>
    <property type="match status" value="1"/>
</dbReference>
<evidence type="ECO:0000259" key="6">
    <source>
        <dbReference type="PROSITE" id="PS50109"/>
    </source>
</evidence>
<dbReference type="Proteomes" id="UP000006794">
    <property type="component" value="Chromosome"/>
</dbReference>
<dbReference type="InterPro" id="IPR052162">
    <property type="entry name" value="Sensor_kinase/Photoreceptor"/>
</dbReference>
<dbReference type="AlphaFoldDB" id="F8DAD2"/>
<evidence type="ECO:0000256" key="5">
    <source>
        <dbReference type="ARBA" id="ARBA00022777"/>
    </source>
</evidence>